<evidence type="ECO:0000256" key="9">
    <source>
        <dbReference type="ARBA" id="ARBA00034629"/>
    </source>
</evidence>
<dbReference type="InterPro" id="IPR040557">
    <property type="entry name" value="VIP1_N"/>
</dbReference>
<comment type="similarity">
    <text evidence="1 11">Belongs to the histidine acid phosphatase family. VIP1 subfamily.</text>
</comment>
<feature type="region of interest" description="Disordered" evidence="12">
    <location>
        <begin position="895"/>
        <end position="928"/>
    </location>
</feature>
<evidence type="ECO:0000313" key="15">
    <source>
        <dbReference type="Proteomes" id="UP000193067"/>
    </source>
</evidence>
<gene>
    <name evidence="14" type="ORF">PYCCODRAFT_1374214</name>
</gene>
<evidence type="ECO:0000256" key="12">
    <source>
        <dbReference type="SAM" id="MobiDB-lite"/>
    </source>
</evidence>
<evidence type="ECO:0000313" key="14">
    <source>
        <dbReference type="EMBL" id="OSC98930.1"/>
    </source>
</evidence>
<dbReference type="GO" id="GO:0046872">
    <property type="term" value="F:metal ion binding"/>
    <property type="evidence" value="ECO:0007669"/>
    <property type="project" value="InterPro"/>
</dbReference>
<dbReference type="InterPro" id="IPR011761">
    <property type="entry name" value="ATP-grasp"/>
</dbReference>
<dbReference type="GO" id="GO:0052723">
    <property type="term" value="F:inositol hexakisphosphate 1-kinase activity"/>
    <property type="evidence" value="ECO:0007669"/>
    <property type="project" value="RHEA"/>
</dbReference>
<evidence type="ECO:0000256" key="8">
    <source>
        <dbReference type="ARBA" id="ARBA00033696"/>
    </source>
</evidence>
<evidence type="ECO:0000256" key="5">
    <source>
        <dbReference type="ARBA" id="ARBA00022741"/>
    </source>
</evidence>
<dbReference type="AlphaFoldDB" id="A0A1Y2IF15"/>
<dbReference type="Gene3D" id="3.40.50.1240">
    <property type="entry name" value="Phosphoglycerate mutase-like"/>
    <property type="match status" value="1"/>
</dbReference>
<dbReference type="EMBL" id="KZ084132">
    <property type="protein sequence ID" value="OSC98930.1"/>
    <property type="molecule type" value="Genomic_DNA"/>
</dbReference>
<keyword evidence="6 11" id="KW-0418">Kinase</keyword>
<keyword evidence="2 11" id="KW-0963">Cytoplasm</keyword>
<dbReference type="GO" id="GO:0033857">
    <property type="term" value="F:5-diphosphoinositol pentakisphosphate 1-kinase activity"/>
    <property type="evidence" value="ECO:0007669"/>
    <property type="project" value="TreeGrafter"/>
</dbReference>
<comment type="function">
    <text evidence="11">Bifunctional inositol kinase that acts in concert with the IP6K kinases to synthesize the diphosphate group-containing inositol pyrophosphates diphosphoinositol pentakisphosphate, PP-InsP5, and bis-diphosphoinositol tetrakisphosphate, (PP)2-InsP4. PP-InsP5 and (PP)2-InsP4, also respectively called InsP7 and InsP8, may regulate a variety of cellular processes, including apoptosis, vesicle trafficking, cytoskeletal dynamics, and exocytosis. Phosphorylates inositol hexakisphosphate (InsP6).</text>
</comment>
<dbReference type="PANTHER" id="PTHR12750">
    <property type="entry name" value="DIPHOSPHOINOSITOL PENTAKISPHOSPHATE KINASE"/>
    <property type="match status" value="1"/>
</dbReference>
<dbReference type="Pfam" id="PF18086">
    <property type="entry name" value="PPIP5K2_N"/>
    <property type="match status" value="1"/>
</dbReference>
<evidence type="ECO:0000256" key="7">
    <source>
        <dbReference type="ARBA" id="ARBA00022840"/>
    </source>
</evidence>
<dbReference type="InterPro" id="IPR000560">
    <property type="entry name" value="His_Pase_clade-2"/>
</dbReference>
<feature type="domain" description="ATP-grasp" evidence="13">
    <location>
        <begin position="125"/>
        <end position="327"/>
    </location>
</feature>
<dbReference type="InterPro" id="IPR029033">
    <property type="entry name" value="His_PPase_superfam"/>
</dbReference>
<accession>A0A1Y2IF15</accession>
<dbReference type="PROSITE" id="PS50975">
    <property type="entry name" value="ATP_GRASP"/>
    <property type="match status" value="1"/>
</dbReference>
<dbReference type="EC" id="2.7.4.24" evidence="11"/>
<dbReference type="GO" id="GO:0005856">
    <property type="term" value="C:cytoskeleton"/>
    <property type="evidence" value="ECO:0007669"/>
    <property type="project" value="UniProtKB-SubCell"/>
</dbReference>
<keyword evidence="5 10" id="KW-0547">Nucleotide-binding</keyword>
<dbReference type="InterPro" id="IPR037446">
    <property type="entry name" value="His_Pase_VIP1"/>
</dbReference>
<evidence type="ECO:0000256" key="3">
    <source>
        <dbReference type="ARBA" id="ARBA00022553"/>
    </source>
</evidence>
<feature type="compositionally biased region" description="Polar residues" evidence="12">
    <location>
        <begin position="537"/>
        <end position="548"/>
    </location>
</feature>
<dbReference type="Pfam" id="PF08443">
    <property type="entry name" value="RimK"/>
    <property type="match status" value="1"/>
</dbReference>
<feature type="compositionally biased region" description="Polar residues" evidence="12">
    <location>
        <begin position="918"/>
        <end position="928"/>
    </location>
</feature>
<dbReference type="GO" id="GO:0005524">
    <property type="term" value="F:ATP binding"/>
    <property type="evidence" value="ECO:0007669"/>
    <property type="project" value="UniProtKB-UniRule"/>
</dbReference>
<evidence type="ECO:0000256" key="6">
    <source>
        <dbReference type="ARBA" id="ARBA00022777"/>
    </source>
</evidence>
<dbReference type="GO" id="GO:0006020">
    <property type="term" value="P:inositol metabolic process"/>
    <property type="evidence" value="ECO:0007669"/>
    <property type="project" value="TreeGrafter"/>
</dbReference>
<comment type="subcellular location">
    <subcellularLocation>
        <location evidence="11">Cytoplasm</location>
        <location evidence="11">Cytoskeleton</location>
    </subcellularLocation>
</comment>
<reference evidence="14 15" key="1">
    <citation type="journal article" date="2015" name="Biotechnol. Biofuels">
        <title>Enhanced degradation of softwood versus hardwood by the white-rot fungus Pycnoporus coccineus.</title>
        <authorList>
            <person name="Couturier M."/>
            <person name="Navarro D."/>
            <person name="Chevret D."/>
            <person name="Henrissat B."/>
            <person name="Piumi F."/>
            <person name="Ruiz-Duenas F.J."/>
            <person name="Martinez A.T."/>
            <person name="Grigoriev I.V."/>
            <person name="Riley R."/>
            <person name="Lipzen A."/>
            <person name="Berrin J.G."/>
            <person name="Master E.R."/>
            <person name="Rosso M.N."/>
        </authorList>
    </citation>
    <scope>NUCLEOTIDE SEQUENCE [LARGE SCALE GENOMIC DNA]</scope>
    <source>
        <strain evidence="14 15">BRFM310</strain>
    </source>
</reference>
<evidence type="ECO:0000256" key="1">
    <source>
        <dbReference type="ARBA" id="ARBA00005609"/>
    </source>
</evidence>
<dbReference type="OrthoDB" id="18042at2759"/>
<dbReference type="Proteomes" id="UP000193067">
    <property type="component" value="Unassembled WGS sequence"/>
</dbReference>
<dbReference type="Gene3D" id="3.30.470.20">
    <property type="entry name" value="ATP-grasp fold, B domain"/>
    <property type="match status" value="1"/>
</dbReference>
<keyword evidence="15" id="KW-1185">Reference proteome</keyword>
<dbReference type="SUPFAM" id="SSF56059">
    <property type="entry name" value="Glutathione synthetase ATP-binding domain-like"/>
    <property type="match status" value="1"/>
</dbReference>
<dbReference type="STRING" id="1353009.A0A1Y2IF15"/>
<evidence type="ECO:0000256" key="4">
    <source>
        <dbReference type="ARBA" id="ARBA00022679"/>
    </source>
</evidence>
<keyword evidence="4 11" id="KW-0808">Transferase</keyword>
<evidence type="ECO:0000256" key="11">
    <source>
        <dbReference type="RuleBase" id="RU365032"/>
    </source>
</evidence>
<dbReference type="GO" id="GO:0005829">
    <property type="term" value="C:cytosol"/>
    <property type="evidence" value="ECO:0007669"/>
    <property type="project" value="TreeGrafter"/>
</dbReference>
<sequence>MDVKARSKAMREILTRLVERSNGTIEVKVFGDKVILDEDVENWPRCDVLISFFSTDFPLDKAIQYVKLRSPYCINDLPPQALLWDRRLVGAVLDHLKVPTPRRLEVSRDGGPKVDDELRDIMKKKIGIALGGFQVTPEVTMSEDGNAIIIDGQVMEKPFVEKPVSGEDHNVYIYFRGGGGRRLFRKVGNKSSELDPHLNFPRTDGSYIYEKFVDVDNSEDIKVYTVGREYTHAETRKSPFVDGVVRRNTEGKEIRFVTHLSEEEKEWAARISEGFGQMVCGFDMLRCDNGKTSQVIDVNGWSFVKGNDTYYDKTAEILAKLCIRVAASPARPLPAAEATSEEPTWLLKANVTVFRHADRTPKQKLKFNFPIGERWTQPFVKLLNGEREEIILRERAQLNLIATAVEEAKGLGADGEDLVKLTQLNNALFSKIDLPGTKAQLKPVYSKKQPGQVRKLTKLTLVFKWGGEFTHSARYQSRDLGENMKKDISIMNKEILKNVKIYTSSERRVVASAEVFAAALFDSNTSTTSSTLSTNNGGQSSRSSTDGGQASGGSQFGPRRENSMPAQKPPKLIVRKDLLDDSNAAKDLMDDVKKRLKILLRPGEPEKRPELTWPKSMKKEPVEVVKEVIELLSQFRETMRRNWETMDVDKIQERWCCGDEPWLFRERWEKLFEDFCDVKQEKFDPSRVSELYDTIKYCALHHRTFLFAIFSEHGEGADQPAQDRRLHELYGRAKALFDLVAPQEYGIEPEEKEEIGVLTSLPLLRNVVGDLERARNNEECSLTLYFTKESHIHTLVNLVLLSGLPIANRRIPELDYCLDAHAVSRRFELYERNHGRGKSDKEYSIKLSLSEGAHSSNVLDSALDARHSLNVQPRRKLTQHLPYSLVIERLSKHFSRVPDDDDTGPDTPYETIDPLQAPITSSTPVDDP</sequence>
<dbReference type="SUPFAM" id="SSF53254">
    <property type="entry name" value="Phosphoglycerate mutase-like"/>
    <property type="match status" value="1"/>
</dbReference>
<keyword evidence="7 10" id="KW-0067">ATP-binding</keyword>
<feature type="compositionally biased region" description="Low complexity" evidence="12">
    <location>
        <begin position="525"/>
        <end position="536"/>
    </location>
</feature>
<comment type="catalytic activity">
    <reaction evidence="9">
        <text>1D-myo-inositol hexakisphosphate + ATP = 1-diphospho-1D-myo-inositol 2,3,4,5,6-pentakisphosphate + ADP</text>
        <dbReference type="Rhea" id="RHEA:37459"/>
        <dbReference type="ChEBI" id="CHEBI:30616"/>
        <dbReference type="ChEBI" id="CHEBI:58130"/>
        <dbReference type="ChEBI" id="CHEBI:74946"/>
        <dbReference type="ChEBI" id="CHEBI:456216"/>
        <dbReference type="EC" id="2.7.4.24"/>
    </reaction>
    <physiologicalReaction direction="left-to-right" evidence="9">
        <dbReference type="Rhea" id="RHEA:37460"/>
    </physiologicalReaction>
</comment>
<keyword evidence="3" id="KW-0597">Phosphoprotein</keyword>
<dbReference type="PANTHER" id="PTHR12750:SF9">
    <property type="entry name" value="INOSITOL HEXAKISPHOSPHATE AND DIPHOSPHOINOSITOL-PENTAKISPHOSPHATE KINASE"/>
    <property type="match status" value="1"/>
</dbReference>
<evidence type="ECO:0000259" key="13">
    <source>
        <dbReference type="PROSITE" id="PS50975"/>
    </source>
</evidence>
<name>A0A1Y2IF15_TRAC3</name>
<dbReference type="InterPro" id="IPR013651">
    <property type="entry name" value="ATP-grasp_RimK-type"/>
</dbReference>
<organism evidence="14 15">
    <name type="scientific">Trametes coccinea (strain BRFM310)</name>
    <name type="common">Pycnoporus coccineus</name>
    <dbReference type="NCBI Taxonomy" id="1353009"/>
    <lineage>
        <taxon>Eukaryota</taxon>
        <taxon>Fungi</taxon>
        <taxon>Dikarya</taxon>
        <taxon>Basidiomycota</taxon>
        <taxon>Agaricomycotina</taxon>
        <taxon>Agaricomycetes</taxon>
        <taxon>Polyporales</taxon>
        <taxon>Polyporaceae</taxon>
        <taxon>Trametes</taxon>
    </lineage>
</organism>
<proteinExistence type="inferred from homology"/>
<dbReference type="Gene3D" id="3.40.50.11950">
    <property type="match status" value="1"/>
</dbReference>
<protein>
    <recommendedName>
        <fullName evidence="11">Inositol hexakisphosphate and diphosphoinositol-pentakisphosphate kinase</fullName>
        <ecNumber evidence="11">2.7.4.24</ecNumber>
    </recommendedName>
</protein>
<comment type="catalytic activity">
    <reaction evidence="8">
        <text>5-diphospho-1D-myo-inositol 1,2,3,4,6-pentakisphosphate + ATP + H(+) = 1,5-bis(diphospho)-1D-myo-inositol 2,3,4,6-tetrakisphosphate + ADP</text>
        <dbReference type="Rhea" id="RHEA:10276"/>
        <dbReference type="ChEBI" id="CHEBI:15378"/>
        <dbReference type="ChEBI" id="CHEBI:30616"/>
        <dbReference type="ChEBI" id="CHEBI:58628"/>
        <dbReference type="ChEBI" id="CHEBI:77983"/>
        <dbReference type="ChEBI" id="CHEBI:456216"/>
        <dbReference type="EC" id="2.7.4.24"/>
    </reaction>
    <physiologicalReaction direction="left-to-right" evidence="8">
        <dbReference type="Rhea" id="RHEA:10277"/>
    </physiologicalReaction>
</comment>
<dbReference type="Pfam" id="PF00328">
    <property type="entry name" value="His_Phos_2"/>
    <property type="match status" value="1"/>
</dbReference>
<evidence type="ECO:0000256" key="10">
    <source>
        <dbReference type="PROSITE-ProRule" id="PRU00409"/>
    </source>
</evidence>
<dbReference type="FunFam" id="3.30.470.20:FF:000036">
    <property type="entry name" value="Inositol hexakisphosphate and diphosphoinositol-pentakisphosphate kinase"/>
    <property type="match status" value="1"/>
</dbReference>
<evidence type="ECO:0000256" key="2">
    <source>
        <dbReference type="ARBA" id="ARBA00022490"/>
    </source>
</evidence>
<dbReference type="GO" id="GO:0032958">
    <property type="term" value="P:inositol phosphate biosynthetic process"/>
    <property type="evidence" value="ECO:0007669"/>
    <property type="project" value="TreeGrafter"/>
</dbReference>
<feature type="region of interest" description="Disordered" evidence="12">
    <location>
        <begin position="525"/>
        <end position="574"/>
    </location>
</feature>